<evidence type="ECO:0000313" key="3">
    <source>
        <dbReference type="Proteomes" id="UP000558688"/>
    </source>
</evidence>
<evidence type="ECO:0008006" key="4">
    <source>
        <dbReference type="Google" id="ProtNLM"/>
    </source>
</evidence>
<organism evidence="2 3">
    <name type="scientific">Fusarium oxysporum</name>
    <name type="common">Fusarium vascular wilt</name>
    <dbReference type="NCBI Taxonomy" id="5507"/>
    <lineage>
        <taxon>Eukaryota</taxon>
        <taxon>Fungi</taxon>
        <taxon>Dikarya</taxon>
        <taxon>Ascomycota</taxon>
        <taxon>Pezizomycotina</taxon>
        <taxon>Sordariomycetes</taxon>
        <taxon>Hypocreomycetidae</taxon>
        <taxon>Hypocreales</taxon>
        <taxon>Nectriaceae</taxon>
        <taxon>Fusarium</taxon>
        <taxon>Fusarium oxysporum species complex</taxon>
    </lineage>
</organism>
<dbReference type="InterPro" id="IPR023149">
    <property type="entry name" value="Trans_acon_MeTrfase_C"/>
</dbReference>
<dbReference type="CDD" id="cd12148">
    <property type="entry name" value="fungal_TF_MHR"/>
    <property type="match status" value="1"/>
</dbReference>
<name>A0A8H5ELJ3_FUSOX</name>
<reference evidence="2" key="1">
    <citation type="submission" date="2020-02" db="EMBL/GenBank/DDBJ databases">
        <title>Identification and distribution of gene clusters putatively required for synthesis of sphingolipid metabolism inhibitors in phylogenetically diverse species of the filamentous fungus Fusarium.</title>
        <authorList>
            <person name="Kim H.-S."/>
            <person name="Busman M."/>
            <person name="Brown D.W."/>
            <person name="Divon H."/>
            <person name="Uhlig S."/>
            <person name="Proctor R.H."/>
        </authorList>
    </citation>
    <scope>NUCLEOTIDE SEQUENCE [LARGE SCALE GENOMIC DNA]</scope>
    <source>
        <strain evidence="2">NRRL 39464</strain>
    </source>
</reference>
<dbReference type="Gene3D" id="1.10.150.290">
    <property type="entry name" value="S-adenosyl-L-methionine-dependent methyltransferases"/>
    <property type="match status" value="1"/>
</dbReference>
<sequence length="1163" mass="131084">MPWTEKLRAANYSRDQFPSPTEIWDGLKHLCSDLNIWQTTYMHVMENHEGIVEWVKGTGLRPYLNPLSEPEQEAFIEAYLNKLKQGYTAQKDGKVLLPFPRLLKTMDTKLQQISGSMSSIIGIETSPLLAESNTDEAKRVRDEAKSTLQQRYPTLVDMATINILKVFGAMREARLEIAELCISISFPLVILQCRSLKNLLASLSAFDDHGKVPEMTWHSRNLSMLGSLENGFSYSWRYEWTVVFERWRNEVKDYQWLSDKIGDLKSNIAHIRSIYLSVKEAFVQIDRMAGTSLVDLLSDIQVAFDMFELNLAECAAKADELRVEQERPKHLSPFVNSSSAQSWSSGSNIPSGGIIQRTSFGRDANTTTVHVENGSTKSKERRLTKLRQRFSINPDARENHWTSLFGLTKSPVVLILAAAMPPTIYSTILCGSPDSLPALDSNFYSTLSQFISSLAGLYVIVKPLFNKNKKDEIKTSFPKTFYTMLTLSLLTSLTSAVTYAWSPAASIPLAYVSGLTLNIETLLIIQDSGNQIKETNRYNEDLPEFDIPPRTTLQFINNTDNPAWQTEKKAVLPSRQTAQMKDLRQRDKEASSPDSTNSISNEASLGMIVNILRRIEGKIDDSKPHDSNPTEHRSIATALRPFNPRSPANSSEVLGVPSFLRHETIDSPAAPNDPNPAISFSAHQVLFWPAIQSALPESVKLMCQMQGGTYSTRLEASRPKLPHAASVDISSDWLSKLSIATLKQLSDVYFTTFNLANPILDQKTYFQRTLGVAIDGNFGICIESCIVLVVMALGSMGQKALQEAGFAGTPVSSPYVGQDGEMPGLDFFNEARKRFGFLMCEQDLQACQFYLLSGLFYAEALRPIDWWAMLSKASACSAYFWNNLSRDRDEWMLDMQSRLFWITSMFEAVLSQELNLPPSNSLHLEEHIALPKFISAQDIASFGSFRYPGDDPFFHYHFLSQLAHRLILTRARNSLFHFNPTSDYPPEPVEDELIRQLEQWRERLPPMLQFDPKSPLTQAESPSDALVTAWLHARYFVARYHIGRPLLHRALERPASLTEGHLRKCRDAISAVLAWASVIQVTDTMRSCNPLKFFVCSQIFGQICVIYALSVSPYPYIRDIVSDVNKKWTNFALGYLEAGAFYSPAIEQDFKIAKILCEDIGKI</sequence>
<dbReference type="EMBL" id="JAAFOW010000602">
    <property type="protein sequence ID" value="KAF5265295.1"/>
    <property type="molecule type" value="Genomic_DNA"/>
</dbReference>
<proteinExistence type="predicted"/>
<dbReference type="PANTHER" id="PTHR47785:SF6">
    <property type="entry name" value="ZN(II)2CYS6 TRANSCRIPTION FACTOR (EUROFUNG)"/>
    <property type="match status" value="1"/>
</dbReference>
<feature type="compositionally biased region" description="Basic and acidic residues" evidence="1">
    <location>
        <begin position="581"/>
        <end position="591"/>
    </location>
</feature>
<accession>A0A8H5ELJ3</accession>
<comment type="caution">
    <text evidence="2">The sequence shown here is derived from an EMBL/GenBank/DDBJ whole genome shotgun (WGS) entry which is preliminary data.</text>
</comment>
<dbReference type="InterPro" id="IPR053181">
    <property type="entry name" value="EcdB-like_regulator"/>
</dbReference>
<dbReference type="Proteomes" id="UP000558688">
    <property type="component" value="Unassembled WGS sequence"/>
</dbReference>
<gene>
    <name evidence="2" type="ORF">FOXYS1_3903</name>
</gene>
<dbReference type="AlphaFoldDB" id="A0A8H5ELJ3"/>
<dbReference type="PANTHER" id="PTHR47785">
    <property type="entry name" value="ZN(II)2CYS6 TRANSCRIPTION FACTOR (EUROFUNG)-RELATED-RELATED"/>
    <property type="match status" value="1"/>
</dbReference>
<evidence type="ECO:0000256" key="1">
    <source>
        <dbReference type="SAM" id="MobiDB-lite"/>
    </source>
</evidence>
<dbReference type="GO" id="GO:0030798">
    <property type="term" value="F:trans-aconitate 2-methyltransferase activity"/>
    <property type="evidence" value="ECO:0007669"/>
    <property type="project" value="InterPro"/>
</dbReference>
<evidence type="ECO:0000313" key="2">
    <source>
        <dbReference type="EMBL" id="KAF5265295.1"/>
    </source>
</evidence>
<feature type="region of interest" description="Disordered" evidence="1">
    <location>
        <begin position="564"/>
        <end position="600"/>
    </location>
</feature>
<protein>
    <recommendedName>
        <fullName evidence="4">Transcription factor domain-containing protein</fullName>
    </recommendedName>
</protein>